<dbReference type="KEGG" id="fwa:DCMF_14975"/>
<keyword evidence="12" id="KW-1185">Reference proteome</keyword>
<dbReference type="OrthoDB" id="9776359at2"/>
<dbReference type="GO" id="GO:0055085">
    <property type="term" value="P:transmembrane transport"/>
    <property type="evidence" value="ECO:0007669"/>
    <property type="project" value="InterPro"/>
</dbReference>
<feature type="transmembrane region" description="Helical" evidence="10">
    <location>
        <begin position="250"/>
        <end position="266"/>
    </location>
</feature>
<protein>
    <recommendedName>
        <fullName evidence="10">Ion-translocating oxidoreductase complex subunit D</fullName>
        <ecNumber evidence="10">7.-.-.-</ecNumber>
    </recommendedName>
    <alternativeName>
        <fullName evidence="10">Rnf electron transport complex subunit D</fullName>
    </alternativeName>
</protein>
<comment type="cofactor">
    <cofactor evidence="10">
        <name>FMN</name>
        <dbReference type="ChEBI" id="CHEBI:58210"/>
    </cofactor>
</comment>
<feature type="modified residue" description="FMN phosphoryl threonine" evidence="10">
    <location>
        <position position="162"/>
    </location>
</feature>
<dbReference type="PANTHER" id="PTHR30578">
    <property type="entry name" value="ELECTRON TRANSPORT COMPLEX PROTEIN RNFD"/>
    <property type="match status" value="1"/>
</dbReference>
<feature type="transmembrane region" description="Helical" evidence="10">
    <location>
        <begin position="76"/>
        <end position="92"/>
    </location>
</feature>
<dbReference type="EC" id="7.-.-.-" evidence="10"/>
<name>A0A3G1KTW8_FORW1</name>
<evidence type="ECO:0000256" key="9">
    <source>
        <dbReference type="ARBA" id="ARBA00023136"/>
    </source>
</evidence>
<evidence type="ECO:0000256" key="1">
    <source>
        <dbReference type="ARBA" id="ARBA00022448"/>
    </source>
</evidence>
<feature type="transmembrane region" description="Helical" evidence="10">
    <location>
        <begin position="38"/>
        <end position="64"/>
    </location>
</feature>
<keyword evidence="3 10" id="KW-0285">Flavoprotein</keyword>
<dbReference type="AlphaFoldDB" id="A0A3G1KTW8"/>
<feature type="transmembrane region" description="Helical" evidence="10">
    <location>
        <begin position="221"/>
        <end position="238"/>
    </location>
</feature>
<dbReference type="PANTHER" id="PTHR30578:SF0">
    <property type="entry name" value="ION-TRANSLOCATING OXIDOREDUCTASE COMPLEX SUBUNIT D"/>
    <property type="match status" value="1"/>
</dbReference>
<evidence type="ECO:0000313" key="12">
    <source>
        <dbReference type="Proteomes" id="UP000323521"/>
    </source>
</evidence>
<comment type="subunit">
    <text evidence="10">The complex is composed of six subunits: RnfA, RnfB, RnfC, RnfD, RnfE and RnfG.</text>
</comment>
<keyword evidence="10" id="KW-1003">Cell membrane</keyword>
<dbReference type="GO" id="GO:0022900">
    <property type="term" value="P:electron transport chain"/>
    <property type="evidence" value="ECO:0007669"/>
    <property type="project" value="UniProtKB-UniRule"/>
</dbReference>
<comment type="caution">
    <text evidence="10">Lacks conserved residue(s) required for the propagation of feature annotation.</text>
</comment>
<proteinExistence type="inferred from homology"/>
<evidence type="ECO:0000256" key="8">
    <source>
        <dbReference type="ARBA" id="ARBA00022989"/>
    </source>
</evidence>
<comment type="function">
    <text evidence="10">Part of a membrane-bound complex that couples electron transfer with translocation of ions across the membrane.</text>
</comment>
<dbReference type="RefSeq" id="WP_148135165.1">
    <property type="nucleotide sequence ID" value="NZ_CP017634.1"/>
</dbReference>
<sequence>MSVNLETNMLTVSPSPHIRTEESIPKIMWNVNLAVAPAALFGIFYFGLPALITIAVSIISAVGTEYLIQKWQKKPVTINDGSACVTGLLLAMCLPPQIPFYMTAIGAFVAIAISKHTMGGLGFNIFNPAHIGRAILMASWPVAMTTWSANSLSKVDALTTATPLNILKQHGYDQLIQVFGSQSELYKALFLGTRNGSLGETSTILLLLGGLYLIYKGYIKWQVPVCMIGTVGLLTWIFGGSAGLFTGDPLFNMMAGGLFIGAFFMATDMVTVPITTKGQIIFAVGAGFITTLIRLKGGYPEGVCYSILLMNCVTPLIDRYVRPVRFGARR</sequence>
<keyword evidence="1 10" id="KW-0813">Transport</keyword>
<keyword evidence="2 10" id="KW-0597">Phosphoprotein</keyword>
<dbReference type="NCBIfam" id="TIGR01946">
    <property type="entry name" value="rnfD"/>
    <property type="match status" value="1"/>
</dbReference>
<comment type="subcellular location">
    <subcellularLocation>
        <location evidence="10">Cell membrane</location>
        <topology evidence="10">Multi-pass membrane protein</topology>
    </subcellularLocation>
</comment>
<reference evidence="11 12" key="1">
    <citation type="submission" date="2016-10" db="EMBL/GenBank/DDBJ databases">
        <title>Complete Genome Sequence of Peptococcaceae strain DCMF.</title>
        <authorList>
            <person name="Edwards R.J."/>
            <person name="Holland S.I."/>
            <person name="Deshpande N.P."/>
            <person name="Wong Y.K."/>
            <person name="Ertan H."/>
            <person name="Manefield M."/>
            <person name="Russell T.L."/>
            <person name="Lee M.J."/>
        </authorList>
    </citation>
    <scope>NUCLEOTIDE SEQUENCE [LARGE SCALE GENOMIC DNA]</scope>
    <source>
        <strain evidence="11 12">DCMF</strain>
    </source>
</reference>
<keyword evidence="4 10" id="KW-0288">FMN</keyword>
<evidence type="ECO:0000256" key="6">
    <source>
        <dbReference type="ARBA" id="ARBA00022967"/>
    </source>
</evidence>
<evidence type="ECO:0000313" key="11">
    <source>
        <dbReference type="EMBL" id="ATW25902.1"/>
    </source>
</evidence>
<comment type="similarity">
    <text evidence="10">Belongs to the NqrB/RnfD family.</text>
</comment>
<dbReference type="GO" id="GO:0005886">
    <property type="term" value="C:plasma membrane"/>
    <property type="evidence" value="ECO:0007669"/>
    <property type="project" value="UniProtKB-SubCell"/>
</dbReference>
<keyword evidence="5 10" id="KW-0812">Transmembrane</keyword>
<keyword evidence="7 10" id="KW-0249">Electron transport</keyword>
<dbReference type="HAMAP" id="MF_00462">
    <property type="entry name" value="RsxD_RnfD"/>
    <property type="match status" value="1"/>
</dbReference>
<organism evidence="11 12">
    <name type="scientific">Formimonas warabiya</name>
    <dbReference type="NCBI Taxonomy" id="1761012"/>
    <lineage>
        <taxon>Bacteria</taxon>
        <taxon>Bacillati</taxon>
        <taxon>Bacillota</taxon>
        <taxon>Clostridia</taxon>
        <taxon>Eubacteriales</taxon>
        <taxon>Peptococcaceae</taxon>
        <taxon>Candidatus Formimonas</taxon>
    </lineage>
</organism>
<evidence type="ECO:0000256" key="5">
    <source>
        <dbReference type="ARBA" id="ARBA00022692"/>
    </source>
</evidence>
<evidence type="ECO:0000256" key="7">
    <source>
        <dbReference type="ARBA" id="ARBA00022982"/>
    </source>
</evidence>
<dbReference type="Proteomes" id="UP000323521">
    <property type="component" value="Chromosome"/>
</dbReference>
<evidence type="ECO:0000256" key="2">
    <source>
        <dbReference type="ARBA" id="ARBA00022553"/>
    </source>
</evidence>
<dbReference type="Pfam" id="PF03116">
    <property type="entry name" value="NQR2_RnfD_RnfE"/>
    <property type="match status" value="1"/>
</dbReference>
<dbReference type="InterPro" id="IPR004338">
    <property type="entry name" value="NqrB/RnfD"/>
</dbReference>
<evidence type="ECO:0000256" key="10">
    <source>
        <dbReference type="HAMAP-Rule" id="MF_00462"/>
    </source>
</evidence>
<keyword evidence="6 10" id="KW-1278">Translocase</keyword>
<dbReference type="EMBL" id="CP017634">
    <property type="protein sequence ID" value="ATW25902.1"/>
    <property type="molecule type" value="Genomic_DNA"/>
</dbReference>
<keyword evidence="8 10" id="KW-1133">Transmembrane helix</keyword>
<evidence type="ECO:0000256" key="3">
    <source>
        <dbReference type="ARBA" id="ARBA00022630"/>
    </source>
</evidence>
<dbReference type="InterPro" id="IPR011303">
    <property type="entry name" value="RnfD_bac"/>
</dbReference>
<gene>
    <name evidence="10" type="primary">rnfD</name>
    <name evidence="11" type="ORF">DCMF_14975</name>
</gene>
<keyword evidence="9 10" id="KW-0472">Membrane</keyword>
<evidence type="ECO:0000256" key="4">
    <source>
        <dbReference type="ARBA" id="ARBA00022643"/>
    </source>
</evidence>
<accession>A0A3G1KTW8</accession>